<feature type="domain" description="Ubiquitin-like protease family profile" evidence="7">
    <location>
        <begin position="319"/>
        <end position="491"/>
    </location>
</feature>
<feature type="region of interest" description="Disordered" evidence="6">
    <location>
        <begin position="34"/>
        <end position="70"/>
    </location>
</feature>
<keyword evidence="9" id="KW-1185">Reference proteome</keyword>
<feature type="region of interest" description="Disordered" evidence="6">
    <location>
        <begin position="1"/>
        <end position="22"/>
    </location>
</feature>
<dbReference type="Pfam" id="PF02902">
    <property type="entry name" value="Peptidase_C48"/>
    <property type="match status" value="1"/>
</dbReference>
<dbReference type="InterPro" id="IPR038765">
    <property type="entry name" value="Papain-like_cys_pep_sf"/>
</dbReference>
<keyword evidence="3" id="KW-0833">Ubl conjugation pathway</keyword>
<reference evidence="9" key="1">
    <citation type="journal article" date="2019" name="Curr. Biol.">
        <title>Genome Sequence of Striga asiatica Provides Insight into the Evolution of Plant Parasitism.</title>
        <authorList>
            <person name="Yoshida S."/>
            <person name="Kim S."/>
            <person name="Wafula E.K."/>
            <person name="Tanskanen J."/>
            <person name="Kim Y.M."/>
            <person name="Honaas L."/>
            <person name="Yang Z."/>
            <person name="Spallek T."/>
            <person name="Conn C.E."/>
            <person name="Ichihashi Y."/>
            <person name="Cheong K."/>
            <person name="Cui S."/>
            <person name="Der J.P."/>
            <person name="Gundlach H."/>
            <person name="Jiao Y."/>
            <person name="Hori C."/>
            <person name="Ishida J.K."/>
            <person name="Kasahara H."/>
            <person name="Kiba T."/>
            <person name="Kim M.S."/>
            <person name="Koo N."/>
            <person name="Laohavisit A."/>
            <person name="Lee Y.H."/>
            <person name="Lumba S."/>
            <person name="McCourt P."/>
            <person name="Mortimer J.C."/>
            <person name="Mutuku J.M."/>
            <person name="Nomura T."/>
            <person name="Sasaki-Sekimoto Y."/>
            <person name="Seto Y."/>
            <person name="Wang Y."/>
            <person name="Wakatake T."/>
            <person name="Sakakibara H."/>
            <person name="Demura T."/>
            <person name="Yamaguchi S."/>
            <person name="Yoneyama K."/>
            <person name="Manabe R.I."/>
            <person name="Nelson D.C."/>
            <person name="Schulman A.H."/>
            <person name="Timko M.P."/>
            <person name="dePamphilis C.W."/>
            <person name="Choi D."/>
            <person name="Shirasu K."/>
        </authorList>
    </citation>
    <scope>NUCLEOTIDE SEQUENCE [LARGE SCALE GENOMIC DNA]</scope>
    <source>
        <strain evidence="9">cv. UVA1</strain>
    </source>
</reference>
<evidence type="ECO:0000259" key="7">
    <source>
        <dbReference type="PROSITE" id="PS50600"/>
    </source>
</evidence>
<keyword evidence="5" id="KW-0788">Thiol protease</keyword>
<organism evidence="8 9">
    <name type="scientific">Striga asiatica</name>
    <name type="common">Asiatic witchweed</name>
    <name type="synonym">Buchnera asiatica</name>
    <dbReference type="NCBI Taxonomy" id="4170"/>
    <lineage>
        <taxon>Eukaryota</taxon>
        <taxon>Viridiplantae</taxon>
        <taxon>Streptophyta</taxon>
        <taxon>Embryophyta</taxon>
        <taxon>Tracheophyta</taxon>
        <taxon>Spermatophyta</taxon>
        <taxon>Magnoliopsida</taxon>
        <taxon>eudicotyledons</taxon>
        <taxon>Gunneridae</taxon>
        <taxon>Pentapetalae</taxon>
        <taxon>asterids</taxon>
        <taxon>lamiids</taxon>
        <taxon>Lamiales</taxon>
        <taxon>Orobanchaceae</taxon>
        <taxon>Buchnereae</taxon>
        <taxon>Striga</taxon>
    </lineage>
</organism>
<evidence type="ECO:0000256" key="4">
    <source>
        <dbReference type="ARBA" id="ARBA00022801"/>
    </source>
</evidence>
<dbReference type="FunFam" id="3.40.395.10:FF:000005">
    <property type="entry name" value="Ubiquitin-like-specific protease ESD4"/>
    <property type="match status" value="1"/>
</dbReference>
<dbReference type="GO" id="GO:0016926">
    <property type="term" value="P:protein desumoylation"/>
    <property type="evidence" value="ECO:0007669"/>
    <property type="project" value="UniProtKB-ARBA"/>
</dbReference>
<protein>
    <submittedName>
        <fullName evidence="8">Sentrin-specific protease</fullName>
    </submittedName>
</protein>
<keyword evidence="4" id="KW-0378">Hydrolase</keyword>
<dbReference type="InterPro" id="IPR003653">
    <property type="entry name" value="Peptidase_C48_C"/>
</dbReference>
<evidence type="ECO:0000313" key="9">
    <source>
        <dbReference type="Proteomes" id="UP000325081"/>
    </source>
</evidence>
<feature type="compositionally biased region" description="Polar residues" evidence="6">
    <location>
        <begin position="46"/>
        <end position="59"/>
    </location>
</feature>
<dbReference type="PROSITE" id="PS50600">
    <property type="entry name" value="ULP_PROTEASE"/>
    <property type="match status" value="1"/>
</dbReference>
<evidence type="ECO:0000256" key="3">
    <source>
        <dbReference type="ARBA" id="ARBA00022786"/>
    </source>
</evidence>
<dbReference type="SUPFAM" id="SSF54001">
    <property type="entry name" value="Cysteine proteinases"/>
    <property type="match status" value="1"/>
</dbReference>
<dbReference type="PANTHER" id="PTHR12606">
    <property type="entry name" value="SENTRIN/SUMO-SPECIFIC PROTEASE"/>
    <property type="match status" value="1"/>
</dbReference>
<dbReference type="Proteomes" id="UP000325081">
    <property type="component" value="Unassembled WGS sequence"/>
</dbReference>
<gene>
    <name evidence="8" type="ORF">STAS_29627</name>
</gene>
<accession>A0A5A7R623</accession>
<evidence type="ECO:0000256" key="1">
    <source>
        <dbReference type="ARBA" id="ARBA00005234"/>
    </source>
</evidence>
<name>A0A5A7R623_STRAF</name>
<comment type="caution">
    <text evidence="8">The sequence shown here is derived from an EMBL/GenBank/DDBJ whole genome shotgun (WGS) entry which is preliminary data.</text>
</comment>
<proteinExistence type="inferred from homology"/>
<evidence type="ECO:0000313" key="8">
    <source>
        <dbReference type="EMBL" id="GER52187.1"/>
    </source>
</evidence>
<dbReference type="PANTHER" id="PTHR12606:SF1">
    <property type="entry name" value="UBIQUITIN-LIKE-SPECIFIC PROTEASE 1A"/>
    <property type="match status" value="1"/>
</dbReference>
<evidence type="ECO:0000256" key="5">
    <source>
        <dbReference type="ARBA" id="ARBA00022807"/>
    </source>
</evidence>
<dbReference type="GO" id="GO:0006508">
    <property type="term" value="P:proteolysis"/>
    <property type="evidence" value="ECO:0007669"/>
    <property type="project" value="UniProtKB-KW"/>
</dbReference>
<dbReference type="GO" id="GO:0005634">
    <property type="term" value="C:nucleus"/>
    <property type="evidence" value="ECO:0007669"/>
    <property type="project" value="TreeGrafter"/>
</dbReference>
<dbReference type="Gene3D" id="3.40.395.10">
    <property type="entry name" value="Adenoviral Proteinase, Chain A"/>
    <property type="match status" value="1"/>
</dbReference>
<dbReference type="AlphaFoldDB" id="A0A5A7R623"/>
<sequence length="521" mass="60583">MGALPNNRKRGNDYYNSLVSPSAPIDQSYFRTAKKLKHSSIPARRTQGNSRSQPPNSIASRIAKYPDRKPGFSREVHAPVRNLRFGFFSFGKKSETAGSFNDSPEMGISHAVYRSCEEARTVRNRSLKSVNVWKETKKEVIEVDSEDEDRDGVTDDASIEELKIADSVGSKRKTRQKDVENSQKPNLKMVENEVRSLDSSVVTDASNAVMGVEDRDKVDYMQLDQGSDDSGLPLYRRLLDRMKRHDVKLGSLNCEIEMLEKCMRWVHLLWPQKKEEQIKKDVAKECFVPLTEKEESEVSYALSNSNRRKILVTHQNSNIDITGEKLQCLKPRAWLNDEVINFYLELLKEREKREPEKFLKCHFFNTFFYKKLISGRGGYNFQSVRRWTTQRKLGYNLLQCDKIFVPIHKEVHWCLAIINKKDKKFQYLDSLRGVDSQVLDVLARYFVDEVKEKCGKDIDVSSWENEYVTDLPEQANGFDCGMFMIKYADFYSRDIGLCFSQEHMPYFRRRTAKEILKLRAE</sequence>
<dbReference type="OrthoDB" id="1939479at2759"/>
<keyword evidence="2 8" id="KW-0645">Protease</keyword>
<evidence type="ECO:0000256" key="2">
    <source>
        <dbReference type="ARBA" id="ARBA00022670"/>
    </source>
</evidence>
<comment type="similarity">
    <text evidence="1">Belongs to the peptidase C48 family.</text>
</comment>
<dbReference type="EMBL" id="BKCP01010181">
    <property type="protein sequence ID" value="GER52187.1"/>
    <property type="molecule type" value="Genomic_DNA"/>
</dbReference>
<feature type="region of interest" description="Disordered" evidence="6">
    <location>
        <begin position="165"/>
        <end position="185"/>
    </location>
</feature>
<dbReference type="GO" id="GO:0016929">
    <property type="term" value="F:deSUMOylase activity"/>
    <property type="evidence" value="ECO:0007669"/>
    <property type="project" value="TreeGrafter"/>
</dbReference>
<evidence type="ECO:0000256" key="6">
    <source>
        <dbReference type="SAM" id="MobiDB-lite"/>
    </source>
</evidence>